<evidence type="ECO:0000313" key="1">
    <source>
        <dbReference type="EMBL" id="ANY65463.1"/>
    </source>
</evidence>
<protein>
    <submittedName>
        <fullName evidence="1">Uncharacterized protein</fullName>
    </submittedName>
</protein>
<organism evidence="1">
    <name type="scientific">Paenibacillus sp. BIHB 4019</name>
    <dbReference type="NCBI Taxonomy" id="1870819"/>
    <lineage>
        <taxon>Bacteria</taxon>
        <taxon>Bacillati</taxon>
        <taxon>Bacillota</taxon>
        <taxon>Bacilli</taxon>
        <taxon>Bacillales</taxon>
        <taxon>Paenibacillaceae</taxon>
        <taxon>Paenibacillus</taxon>
    </lineage>
</organism>
<sequence length="69" mass="8245">MKNMIGRISPRATPLMEKLQKYMKPLSIHKNKRKRGRPLFLLFPISFYSFSRLFFQALFSPPPIIFPKF</sequence>
<name>A0A1B2DCM8_9BACL</name>
<reference evidence="1" key="1">
    <citation type="submission" date="2016-08" db="EMBL/GenBank/DDBJ databases">
        <title>Complete Genome Seqeunce of Paenibacillus sp. BIHB 4019 from tea rhizoplane.</title>
        <authorList>
            <person name="Thakur R."/>
            <person name="Swarnkar M.K."/>
            <person name="Gulati A."/>
        </authorList>
    </citation>
    <scope>NUCLEOTIDE SEQUENCE [LARGE SCALE GENOMIC DNA]</scope>
    <source>
        <strain evidence="1">BIHB4019</strain>
    </source>
</reference>
<proteinExistence type="predicted"/>
<gene>
    <name evidence="1" type="ORF">BBD42_02525</name>
</gene>
<dbReference type="AlphaFoldDB" id="A0A1B2DCM8"/>
<dbReference type="EMBL" id="CP016808">
    <property type="protein sequence ID" value="ANY65463.1"/>
    <property type="molecule type" value="Genomic_DNA"/>
</dbReference>
<accession>A0A1B2DCM8</accession>